<gene>
    <name evidence="7" type="ORF">G5C66_14840</name>
</gene>
<feature type="transmembrane region" description="Helical" evidence="5">
    <location>
        <begin position="331"/>
        <end position="357"/>
    </location>
</feature>
<dbReference type="InterPro" id="IPR036259">
    <property type="entry name" value="MFS_trans_sf"/>
</dbReference>
<dbReference type="Pfam" id="PF07690">
    <property type="entry name" value="MFS_1"/>
    <property type="match status" value="1"/>
</dbReference>
<feature type="transmembrane region" description="Helical" evidence="5">
    <location>
        <begin position="121"/>
        <end position="142"/>
    </location>
</feature>
<feature type="transmembrane region" description="Helical" evidence="5">
    <location>
        <begin position="95"/>
        <end position="115"/>
    </location>
</feature>
<feature type="transmembrane region" description="Helical" evidence="5">
    <location>
        <begin position="240"/>
        <end position="259"/>
    </location>
</feature>
<evidence type="ECO:0000256" key="3">
    <source>
        <dbReference type="ARBA" id="ARBA00022989"/>
    </source>
</evidence>
<dbReference type="GO" id="GO:0022857">
    <property type="term" value="F:transmembrane transporter activity"/>
    <property type="evidence" value="ECO:0007669"/>
    <property type="project" value="InterPro"/>
</dbReference>
<keyword evidence="3 5" id="KW-1133">Transmembrane helix</keyword>
<evidence type="ECO:0000313" key="8">
    <source>
        <dbReference type="Proteomes" id="UP000483261"/>
    </source>
</evidence>
<evidence type="ECO:0000256" key="2">
    <source>
        <dbReference type="ARBA" id="ARBA00022692"/>
    </source>
</evidence>
<dbReference type="AlphaFoldDB" id="A0A6M1QVQ6"/>
<dbReference type="PANTHER" id="PTHR23528:SF1">
    <property type="entry name" value="MAJOR FACILITATOR SUPERFAMILY (MFS) PROFILE DOMAIN-CONTAINING PROTEIN"/>
    <property type="match status" value="1"/>
</dbReference>
<dbReference type="CDD" id="cd06174">
    <property type="entry name" value="MFS"/>
    <property type="match status" value="1"/>
</dbReference>
<evidence type="ECO:0000259" key="6">
    <source>
        <dbReference type="PROSITE" id="PS50850"/>
    </source>
</evidence>
<sequence length="420" mass="44225">MSKTSMATVKPPSGTRVRADKKLASSLGFVQFGHFLVWGSVPSVLLAVQMEDLDPGNKEANLALVVGLGALVATVIQPVWGMASDRTRSRYGKRTPWLLGGAILAVLGLLAIALGNTVVTIAVSWCVVQAAVNGANGILTAVMPDRVPESVRGVFSAVLGLGTMAGILGGQMVASALVPHRQLLPYAVVAAVVVTTTVVFVLLNPEEPSLVDERQPLAFSSMLGLVWVNPRKYPDFAFTFLSRLFLMLGYHMVGAYQLYILQDHIGFDRAEALRTLPKVIMIAAAVMLVSLLLSGWLSDRTGRRKPFLVASSLIIALGLMMPFLVPSATGFVLYGAVVGFGFGAYQALDAALISMVLPSQEDTAKDLGVANLAAHLPPILGPAAAGLVVLHAGGYPMLFVLAGAAAFLGALFLLPIKSVR</sequence>
<feature type="transmembrane region" description="Helical" evidence="5">
    <location>
        <begin position="307"/>
        <end position="325"/>
    </location>
</feature>
<keyword evidence="4 5" id="KW-0472">Membrane</keyword>
<comment type="subcellular location">
    <subcellularLocation>
        <location evidence="1">Cell membrane</location>
        <topology evidence="1">Multi-pass membrane protein</topology>
    </subcellularLocation>
</comment>
<feature type="transmembrane region" description="Helical" evidence="5">
    <location>
        <begin position="183"/>
        <end position="203"/>
    </location>
</feature>
<keyword evidence="2 5" id="KW-0812">Transmembrane</keyword>
<dbReference type="PROSITE" id="PS50850">
    <property type="entry name" value="MFS"/>
    <property type="match status" value="1"/>
</dbReference>
<feature type="transmembrane region" description="Helical" evidence="5">
    <location>
        <begin position="395"/>
        <end position="414"/>
    </location>
</feature>
<accession>A0A6M1QVQ6</accession>
<feature type="transmembrane region" description="Helical" evidence="5">
    <location>
        <begin position="154"/>
        <end position="177"/>
    </location>
</feature>
<protein>
    <submittedName>
        <fullName evidence="7">MFS transporter</fullName>
    </submittedName>
</protein>
<comment type="caution">
    <text evidence="7">The sequence shown here is derived from an EMBL/GenBank/DDBJ whole genome shotgun (WGS) entry which is preliminary data.</text>
</comment>
<dbReference type="GO" id="GO:0005886">
    <property type="term" value="C:plasma membrane"/>
    <property type="evidence" value="ECO:0007669"/>
    <property type="project" value="UniProtKB-SubCell"/>
</dbReference>
<proteinExistence type="predicted"/>
<dbReference type="SUPFAM" id="SSF103473">
    <property type="entry name" value="MFS general substrate transporter"/>
    <property type="match status" value="1"/>
</dbReference>
<dbReference type="Proteomes" id="UP000483261">
    <property type="component" value="Unassembled WGS sequence"/>
</dbReference>
<dbReference type="PANTHER" id="PTHR23528">
    <property type="match status" value="1"/>
</dbReference>
<feature type="domain" description="Major facilitator superfamily (MFS) profile" evidence="6">
    <location>
        <begin position="23"/>
        <end position="420"/>
    </location>
</feature>
<reference evidence="7 8" key="1">
    <citation type="submission" date="2020-02" db="EMBL/GenBank/DDBJ databases">
        <title>Whole-genome analyses of novel actinobacteria.</title>
        <authorList>
            <person name="Sahin N."/>
        </authorList>
    </citation>
    <scope>NUCLEOTIDE SEQUENCE [LARGE SCALE GENOMIC DNA]</scope>
    <source>
        <strain evidence="7 8">KC13</strain>
    </source>
</reference>
<dbReference type="InterPro" id="IPR011701">
    <property type="entry name" value="MFS"/>
</dbReference>
<evidence type="ECO:0000256" key="1">
    <source>
        <dbReference type="ARBA" id="ARBA00004651"/>
    </source>
</evidence>
<dbReference type="InterPro" id="IPR020846">
    <property type="entry name" value="MFS_dom"/>
</dbReference>
<evidence type="ECO:0000256" key="4">
    <source>
        <dbReference type="ARBA" id="ARBA00023136"/>
    </source>
</evidence>
<feature type="transmembrane region" description="Helical" evidence="5">
    <location>
        <begin position="369"/>
        <end position="389"/>
    </location>
</feature>
<dbReference type="Gene3D" id="1.20.1250.20">
    <property type="entry name" value="MFS general substrate transporter like domains"/>
    <property type="match status" value="2"/>
</dbReference>
<evidence type="ECO:0000256" key="5">
    <source>
        <dbReference type="SAM" id="Phobius"/>
    </source>
</evidence>
<feature type="transmembrane region" description="Helical" evidence="5">
    <location>
        <begin position="60"/>
        <end position="83"/>
    </location>
</feature>
<dbReference type="EMBL" id="JAALAA010000011">
    <property type="protein sequence ID" value="NGN94015.1"/>
    <property type="molecule type" value="Genomic_DNA"/>
</dbReference>
<evidence type="ECO:0000313" key="7">
    <source>
        <dbReference type="EMBL" id="NGN94015.1"/>
    </source>
</evidence>
<feature type="transmembrane region" description="Helical" evidence="5">
    <location>
        <begin position="26"/>
        <end position="48"/>
    </location>
</feature>
<keyword evidence="8" id="KW-1185">Reference proteome</keyword>
<name>A0A6M1QVQ6_9ACTN</name>
<feature type="transmembrane region" description="Helical" evidence="5">
    <location>
        <begin position="279"/>
        <end position="298"/>
    </location>
</feature>
<dbReference type="RefSeq" id="WP_165111733.1">
    <property type="nucleotide sequence ID" value="NZ_JAALAA010000011.1"/>
</dbReference>
<organism evidence="7 8">
    <name type="scientific">Nocardioides turkmenicus</name>
    <dbReference type="NCBI Taxonomy" id="2711220"/>
    <lineage>
        <taxon>Bacteria</taxon>
        <taxon>Bacillati</taxon>
        <taxon>Actinomycetota</taxon>
        <taxon>Actinomycetes</taxon>
        <taxon>Propionibacteriales</taxon>
        <taxon>Nocardioidaceae</taxon>
        <taxon>Nocardioides</taxon>
    </lineage>
</organism>